<evidence type="ECO:0000256" key="6">
    <source>
        <dbReference type="SAM" id="SignalP"/>
    </source>
</evidence>
<keyword evidence="6" id="KW-0732">Signal</keyword>
<evidence type="ECO:0000256" key="1">
    <source>
        <dbReference type="ARBA" id="ARBA00007447"/>
    </source>
</evidence>
<keyword evidence="4" id="KW-0378">Hydrolase</keyword>
<dbReference type="OrthoDB" id="595818at2759"/>
<dbReference type="Gramene" id="TraesPARA_EIv1.0_2355140.1">
    <property type="protein sequence ID" value="TraesPARA_EIv1.0_2355140.1.CDS1"/>
    <property type="gene ID" value="TraesPARA_EIv1.0_2355140"/>
</dbReference>
<dbReference type="Proteomes" id="UP000019116">
    <property type="component" value="Chromosome Un"/>
</dbReference>
<dbReference type="SMR" id="A0A3B6UCL3"/>
<dbReference type="Gramene" id="TraesCS7A03G1300700.1">
    <property type="protein sequence ID" value="TraesCS7A03G1300700.1.CDS1"/>
    <property type="gene ID" value="TraesCS7A03G1300700"/>
</dbReference>
<name>A0A3B6UCL3_WHEAT</name>
<dbReference type="InterPro" id="IPR032799">
    <property type="entry name" value="TAXi_C"/>
</dbReference>
<evidence type="ECO:0000313" key="9">
    <source>
        <dbReference type="Proteomes" id="UP000019116"/>
    </source>
</evidence>
<dbReference type="Pfam" id="PF14543">
    <property type="entry name" value="TAXi_N"/>
    <property type="match status" value="1"/>
</dbReference>
<evidence type="ECO:0000256" key="5">
    <source>
        <dbReference type="ARBA" id="ARBA00023180"/>
    </source>
</evidence>
<dbReference type="AlphaFoldDB" id="A0A3B6UCL3"/>
<dbReference type="Gramene" id="TraesPARA_EIv1.0_2355160.1">
    <property type="protein sequence ID" value="TraesPARA_EIv1.0_2355160.1.CDS1"/>
    <property type="gene ID" value="TraesPARA_EIv1.0_2355160"/>
</dbReference>
<dbReference type="Gramene" id="TraesNOR7A03G04069610.1">
    <property type="protein sequence ID" value="TraesNOR7A03G04069610.1.CDS1"/>
    <property type="gene ID" value="TraesNOR7A03G04069610"/>
</dbReference>
<dbReference type="PANTHER" id="PTHR47967">
    <property type="entry name" value="OS07G0603500 PROTEIN-RELATED"/>
    <property type="match status" value="1"/>
</dbReference>
<dbReference type="InterPro" id="IPR051708">
    <property type="entry name" value="Plant_Aspart_Prot_A1"/>
</dbReference>
<dbReference type="Gramene" id="TraesSYM7A03G03979730.1">
    <property type="protein sequence ID" value="TraesSYM7A03G03979730.1.CDS1"/>
    <property type="gene ID" value="TraesSYM7A03G03979730"/>
</dbReference>
<evidence type="ECO:0000256" key="4">
    <source>
        <dbReference type="ARBA" id="ARBA00022801"/>
    </source>
</evidence>
<dbReference type="PROSITE" id="PS51767">
    <property type="entry name" value="PEPTIDASE_A1"/>
    <property type="match status" value="1"/>
</dbReference>
<dbReference type="Gramene" id="TraesCSU02G217000.1">
    <property type="protein sequence ID" value="TraesCSU02G217000.1.cds1"/>
    <property type="gene ID" value="TraesCSU02G217000"/>
</dbReference>
<dbReference type="Gramene" id="TraesNOR7A03G04069620.1">
    <property type="protein sequence ID" value="TraesNOR7A03G04069620.1.CDS1"/>
    <property type="gene ID" value="TraesNOR7A03G04069620"/>
</dbReference>
<evidence type="ECO:0000256" key="2">
    <source>
        <dbReference type="ARBA" id="ARBA00022670"/>
    </source>
</evidence>
<protein>
    <recommendedName>
        <fullName evidence="7">Peptidase A1 domain-containing protein</fullName>
    </recommendedName>
</protein>
<evidence type="ECO:0000259" key="7">
    <source>
        <dbReference type="PROSITE" id="PS51767"/>
    </source>
</evidence>
<dbReference type="Gramene" id="TraesLDMUn03G04552800.1">
    <property type="protein sequence ID" value="TraesLDMUn03G04552800.1.CDS1"/>
    <property type="gene ID" value="TraesLDMUn03G04552800"/>
</dbReference>
<keyword evidence="3" id="KW-0064">Aspartyl protease</keyword>
<dbReference type="Gene3D" id="2.40.70.10">
    <property type="entry name" value="Acid Proteases"/>
    <property type="match status" value="2"/>
</dbReference>
<dbReference type="InterPro" id="IPR032861">
    <property type="entry name" value="TAXi_N"/>
</dbReference>
<evidence type="ECO:0000256" key="3">
    <source>
        <dbReference type="ARBA" id="ARBA00022750"/>
    </source>
</evidence>
<dbReference type="Gramene" id="TraesSTAUn03G04546030.1">
    <property type="protein sequence ID" value="TraesSTAUn03G04546030.1.CDS1"/>
    <property type="gene ID" value="TraesSTAUn03G04546030"/>
</dbReference>
<sequence length="459" mass="50807">MASRYLILVVSIAILFPGDAAGIHEPDAAAVAPSCDGEEAGFSFPVIHWKSMAEVVEEEMELAATATAAAAAMEEEKFVVPFRHRRKFSMYLVQLRIGGGPPDEARSRYVLFDTGDDLSWTQCVPCKNCTRSYYLPFNPVKSSTYHHLPCEDPMCEHGRITRCQSSHTYPTPDNSLCKFDNRYGDGSKVSGYLGSDVFRFGNGMAGDDGGYNFEQDIVFGCAQEERTTAVREYSSGILGLGMGTFSFIAQAGVDKFSYCALSPERRDLRDQWRKTTSYLRFGSHAVTSGKIVPFKQDGAHFIISLKSVTYQRGSRLDQNQPVPIFTRQEVAEFLPILVDSGSALVYLPGLIFDPLLKRIDDELTLTRVYDPTNNRAINCYDGEMSDVEGVSVTLGFQGGAELELFGDTLFYEGYAGDYICLGISIDDRKSVLGMIAQRNTNVGYDLANMEISFNREVCA</sequence>
<dbReference type="SUPFAM" id="SSF50630">
    <property type="entry name" value="Acid proteases"/>
    <property type="match status" value="1"/>
</dbReference>
<organism evidence="8">
    <name type="scientific">Triticum aestivum</name>
    <name type="common">Wheat</name>
    <dbReference type="NCBI Taxonomy" id="4565"/>
    <lineage>
        <taxon>Eukaryota</taxon>
        <taxon>Viridiplantae</taxon>
        <taxon>Streptophyta</taxon>
        <taxon>Embryophyta</taxon>
        <taxon>Tracheophyta</taxon>
        <taxon>Spermatophyta</taxon>
        <taxon>Magnoliopsida</taxon>
        <taxon>Liliopsida</taxon>
        <taxon>Poales</taxon>
        <taxon>Poaceae</taxon>
        <taxon>BOP clade</taxon>
        <taxon>Pooideae</taxon>
        <taxon>Triticodae</taxon>
        <taxon>Triticeae</taxon>
        <taxon>Triticinae</taxon>
        <taxon>Triticum</taxon>
    </lineage>
</organism>
<dbReference type="PANTHER" id="PTHR47967:SF96">
    <property type="entry name" value="OS08G0207800 PROTEIN"/>
    <property type="match status" value="1"/>
</dbReference>
<dbReference type="Gramene" id="TraesJAGUn03G04560660.1">
    <property type="protein sequence ID" value="TraesJAGUn03G04560660.1.CDS1"/>
    <property type="gene ID" value="TraesJAGUn03G04560660"/>
</dbReference>
<dbReference type="Gramene" id="TraesARI7A03G04000890.1">
    <property type="protein sequence ID" value="TraesARI7A03G04000890.1.CDS1"/>
    <property type="gene ID" value="TraesARI7A03G04000890"/>
</dbReference>
<evidence type="ECO:0000313" key="8">
    <source>
        <dbReference type="EnsemblPlants" id="TraesCSU02G217000.1.cds1"/>
    </source>
</evidence>
<dbReference type="GO" id="GO:0006508">
    <property type="term" value="P:proteolysis"/>
    <property type="evidence" value="ECO:0007669"/>
    <property type="project" value="UniProtKB-KW"/>
</dbReference>
<accession>A0A3B6UCL3</accession>
<feature type="chain" id="PRO_5043181694" description="Peptidase A1 domain-containing protein" evidence="6">
    <location>
        <begin position="23"/>
        <end position="459"/>
    </location>
</feature>
<reference evidence="8" key="1">
    <citation type="submission" date="2018-08" db="EMBL/GenBank/DDBJ databases">
        <authorList>
            <person name="Rossello M."/>
        </authorList>
    </citation>
    <scope>NUCLEOTIDE SEQUENCE [LARGE SCALE GENOMIC DNA]</scope>
    <source>
        <strain evidence="8">cv. Chinese Spring</strain>
    </source>
</reference>
<dbReference type="InterPro" id="IPR033121">
    <property type="entry name" value="PEPTIDASE_A1"/>
</dbReference>
<dbReference type="GO" id="GO:0004190">
    <property type="term" value="F:aspartic-type endopeptidase activity"/>
    <property type="evidence" value="ECO:0000318"/>
    <property type="project" value="GO_Central"/>
</dbReference>
<dbReference type="GO" id="GO:0005576">
    <property type="term" value="C:extracellular region"/>
    <property type="evidence" value="ECO:0000318"/>
    <property type="project" value="GO_Central"/>
</dbReference>
<proteinExistence type="inferred from homology"/>
<dbReference type="STRING" id="4565.A0A3B6UCL3"/>
<reference evidence="8" key="2">
    <citation type="submission" date="2018-10" db="UniProtKB">
        <authorList>
            <consortium name="EnsemblPlants"/>
        </authorList>
    </citation>
    <scope>IDENTIFICATION</scope>
</reference>
<dbReference type="Gramene" id="TraesCAD_scaffold_151483_01G000100.1">
    <property type="protein sequence ID" value="TraesCAD_scaffold_151483_01G000100.1"/>
    <property type="gene ID" value="TraesCAD_scaffold_151483_01G000100"/>
</dbReference>
<feature type="domain" description="Peptidase A1" evidence="7">
    <location>
        <begin position="91"/>
        <end position="454"/>
    </location>
</feature>
<dbReference type="OMA" id="RSRYVLF"/>
<keyword evidence="2" id="KW-0645">Protease</keyword>
<keyword evidence="9" id="KW-1185">Reference proteome</keyword>
<keyword evidence="5" id="KW-0325">Glycoprotein</keyword>
<comment type="similarity">
    <text evidence="1">Belongs to the peptidase A1 family.</text>
</comment>
<dbReference type="Gramene" id="TraesRN7A0101291700.1">
    <property type="protein sequence ID" value="TraesRN7A0101291700.1"/>
    <property type="gene ID" value="TraesRN7A0101291700"/>
</dbReference>
<dbReference type="InterPro" id="IPR021109">
    <property type="entry name" value="Peptidase_aspartic_dom_sf"/>
</dbReference>
<feature type="signal peptide" evidence="6">
    <location>
        <begin position="1"/>
        <end position="22"/>
    </location>
</feature>
<dbReference type="Pfam" id="PF14541">
    <property type="entry name" value="TAXi_C"/>
    <property type="match status" value="1"/>
</dbReference>
<dbReference type="EnsemblPlants" id="TraesCSU02G217000.1">
    <property type="protein sequence ID" value="TraesCSU02G217000.1.cds1"/>
    <property type="gene ID" value="TraesCSU02G217000"/>
</dbReference>
<dbReference type="CDD" id="cd05476">
    <property type="entry name" value="pepsin_A_like_plant"/>
    <property type="match status" value="1"/>
</dbReference>
<dbReference type="InterPro" id="IPR034161">
    <property type="entry name" value="Pepsin-like_plant"/>
</dbReference>